<dbReference type="RefSeq" id="WP_346757331.1">
    <property type="nucleotide sequence ID" value="NZ_JAUJEB010000001.1"/>
</dbReference>
<evidence type="ECO:0008006" key="3">
    <source>
        <dbReference type="Google" id="ProtNLM"/>
    </source>
</evidence>
<name>A0ABT8L2L8_9BACT</name>
<evidence type="ECO:0000313" key="2">
    <source>
        <dbReference type="Proteomes" id="UP001172083"/>
    </source>
</evidence>
<keyword evidence="2" id="KW-1185">Reference proteome</keyword>
<sequence length="261" mass="28647">MTVLCSKSQPFNHNISAKSSGMGDATVAFNDHWSVFNNVGGISRTGSIVALFSVYNRFNMQELSTVNAGLVYPMKGFTWGLTINRFGAQIHQQNQVGIAIGNTIQNTSLGVKINYLMSSTEGYGSQGYLITEVGSITELSPSIRIGLYVYNLNLAKFAESGGRRLPISFKSGLSYQPSATFVLNIEIEKTLNHQPDTKIGLLYHVKKHIYLTTGIQTNPLNYNFGTGVNQKRLEIGYALSGHTQLGLSHLLSISYKLKPEK</sequence>
<dbReference type="Proteomes" id="UP001172083">
    <property type="component" value="Unassembled WGS sequence"/>
</dbReference>
<organism evidence="1 2">
    <name type="scientific">Agaribacillus aureus</name>
    <dbReference type="NCBI Taxonomy" id="3051825"/>
    <lineage>
        <taxon>Bacteria</taxon>
        <taxon>Pseudomonadati</taxon>
        <taxon>Bacteroidota</taxon>
        <taxon>Cytophagia</taxon>
        <taxon>Cytophagales</taxon>
        <taxon>Splendidivirgaceae</taxon>
        <taxon>Agaribacillus</taxon>
    </lineage>
</organism>
<comment type="caution">
    <text evidence="1">The sequence shown here is derived from an EMBL/GenBank/DDBJ whole genome shotgun (WGS) entry which is preliminary data.</text>
</comment>
<evidence type="ECO:0000313" key="1">
    <source>
        <dbReference type="EMBL" id="MDN5212005.1"/>
    </source>
</evidence>
<accession>A0ABT8L2L8</accession>
<gene>
    <name evidence="1" type="ORF">QQ020_08080</name>
</gene>
<proteinExistence type="predicted"/>
<reference evidence="1" key="1">
    <citation type="submission" date="2023-06" db="EMBL/GenBank/DDBJ databases">
        <title>Genomic of Agaribacillus aureum.</title>
        <authorList>
            <person name="Wang G."/>
        </authorList>
    </citation>
    <scope>NUCLEOTIDE SEQUENCE</scope>
    <source>
        <strain evidence="1">BMA12</strain>
    </source>
</reference>
<protein>
    <recommendedName>
        <fullName evidence="3">Type IX secretion system membrane protein PorP/SprF</fullName>
    </recommendedName>
</protein>
<dbReference type="EMBL" id="JAUJEB010000001">
    <property type="protein sequence ID" value="MDN5212005.1"/>
    <property type="molecule type" value="Genomic_DNA"/>
</dbReference>